<gene>
    <name evidence="1" type="ORF">PHMEG_00027918</name>
</gene>
<sequence length="194" mass="22132">MLATDEQHPWDDFDSFVPMNYREHYTKLDWKTVHQGAEFGSDCCRLVKEIPCKFTPATQQLGLRMEDCLRGKCSCGVNSQKPVFMFQSTAVLSFQGAFLCLEDIENGLFHEVHIITCFKLLSAEELAILKDKTIGDDDLLVLHCTGQVSPDIPDELLRHVALVDESCWEDYFEPFAKRAALILQNTLDLEEKLL</sequence>
<reference evidence="2" key="1">
    <citation type="submission" date="2017-03" db="EMBL/GenBank/DDBJ databases">
        <title>Phytopthora megakarya and P. palmivora, two closely related causual agents of cacao black pod achieved similar genome size and gene model numbers by different mechanisms.</title>
        <authorList>
            <person name="Ali S."/>
            <person name="Shao J."/>
            <person name="Larry D.J."/>
            <person name="Kronmiller B."/>
            <person name="Shen D."/>
            <person name="Strem M.D."/>
            <person name="Melnick R.L."/>
            <person name="Guiltinan M.J."/>
            <person name="Tyler B.M."/>
            <person name="Meinhardt L.W."/>
            <person name="Bailey B.A."/>
        </authorList>
    </citation>
    <scope>NUCLEOTIDE SEQUENCE [LARGE SCALE GENOMIC DNA]</scope>
    <source>
        <strain evidence="2">zdho120</strain>
    </source>
</reference>
<dbReference type="Proteomes" id="UP000198211">
    <property type="component" value="Unassembled WGS sequence"/>
</dbReference>
<evidence type="ECO:0000313" key="1">
    <source>
        <dbReference type="EMBL" id="OWZ00813.1"/>
    </source>
</evidence>
<comment type="caution">
    <text evidence="1">The sequence shown here is derived from an EMBL/GenBank/DDBJ whole genome shotgun (WGS) entry which is preliminary data.</text>
</comment>
<dbReference type="OrthoDB" id="128002at2759"/>
<proteinExistence type="predicted"/>
<protein>
    <submittedName>
        <fullName evidence="1">Crinkler (CRN)</fullName>
    </submittedName>
</protein>
<dbReference type="AlphaFoldDB" id="A0A225V645"/>
<keyword evidence="2" id="KW-1185">Reference proteome</keyword>
<organism evidence="1 2">
    <name type="scientific">Phytophthora megakarya</name>
    <dbReference type="NCBI Taxonomy" id="4795"/>
    <lineage>
        <taxon>Eukaryota</taxon>
        <taxon>Sar</taxon>
        <taxon>Stramenopiles</taxon>
        <taxon>Oomycota</taxon>
        <taxon>Peronosporomycetes</taxon>
        <taxon>Peronosporales</taxon>
        <taxon>Peronosporaceae</taxon>
        <taxon>Phytophthora</taxon>
    </lineage>
</organism>
<evidence type="ECO:0000313" key="2">
    <source>
        <dbReference type="Proteomes" id="UP000198211"/>
    </source>
</evidence>
<dbReference type="EMBL" id="NBNE01007311">
    <property type="protein sequence ID" value="OWZ00813.1"/>
    <property type="molecule type" value="Genomic_DNA"/>
</dbReference>
<accession>A0A225V645</accession>
<name>A0A225V645_9STRA</name>